<dbReference type="GO" id="GO:0003677">
    <property type="term" value="F:DNA binding"/>
    <property type="evidence" value="ECO:0007669"/>
    <property type="project" value="InterPro"/>
</dbReference>
<dbReference type="InterPro" id="IPR041413">
    <property type="entry name" value="MLTR_LBD"/>
</dbReference>
<dbReference type="Gene3D" id="1.10.260.40">
    <property type="entry name" value="lambda repressor-like DNA-binding domains"/>
    <property type="match status" value="1"/>
</dbReference>
<feature type="domain" description="HTH cro/C1-type" evidence="1">
    <location>
        <begin position="14"/>
        <end position="86"/>
    </location>
</feature>
<dbReference type="Proteomes" id="UP000597444">
    <property type="component" value="Unassembled WGS sequence"/>
</dbReference>
<evidence type="ECO:0000313" key="3">
    <source>
        <dbReference type="Proteomes" id="UP000597444"/>
    </source>
</evidence>
<dbReference type="EMBL" id="BNJK01000001">
    <property type="protein sequence ID" value="GHO95529.1"/>
    <property type="molecule type" value="Genomic_DNA"/>
</dbReference>
<dbReference type="AlphaFoldDB" id="A0A8J3N1V2"/>
<gene>
    <name evidence="2" type="ORF">KSF_055770</name>
</gene>
<organism evidence="2 3">
    <name type="scientific">Reticulibacter mediterranei</name>
    <dbReference type="NCBI Taxonomy" id="2778369"/>
    <lineage>
        <taxon>Bacteria</taxon>
        <taxon>Bacillati</taxon>
        <taxon>Chloroflexota</taxon>
        <taxon>Ktedonobacteria</taxon>
        <taxon>Ktedonobacterales</taxon>
        <taxon>Reticulibacteraceae</taxon>
        <taxon>Reticulibacter</taxon>
    </lineage>
</organism>
<dbReference type="InterPro" id="IPR010982">
    <property type="entry name" value="Lambda_DNA-bd_dom_sf"/>
</dbReference>
<dbReference type="PANTHER" id="PTHR35010:SF3">
    <property type="entry name" value="BLL4873 PROTEIN"/>
    <property type="match status" value="1"/>
</dbReference>
<name>A0A8J3N1V2_9CHLR</name>
<proteinExistence type="predicted"/>
<dbReference type="RefSeq" id="WP_220206201.1">
    <property type="nucleotide sequence ID" value="NZ_BNJK01000001.1"/>
</dbReference>
<protein>
    <submittedName>
        <fullName evidence="2">Transcriptional regulator</fullName>
    </submittedName>
</protein>
<dbReference type="SUPFAM" id="SSF47413">
    <property type="entry name" value="lambda repressor-like DNA-binding domains"/>
    <property type="match status" value="1"/>
</dbReference>
<dbReference type="CDD" id="cd00093">
    <property type="entry name" value="HTH_XRE"/>
    <property type="match status" value="1"/>
</dbReference>
<accession>A0A8J3N1V2</accession>
<dbReference type="SMART" id="SM00530">
    <property type="entry name" value="HTH_XRE"/>
    <property type="match status" value="1"/>
</dbReference>
<dbReference type="Pfam" id="PF17765">
    <property type="entry name" value="MLTR_LBD"/>
    <property type="match status" value="1"/>
</dbReference>
<dbReference type="Pfam" id="PF13560">
    <property type="entry name" value="HTH_31"/>
    <property type="match status" value="1"/>
</dbReference>
<evidence type="ECO:0000259" key="1">
    <source>
        <dbReference type="SMART" id="SM00530"/>
    </source>
</evidence>
<dbReference type="Gene3D" id="3.30.450.180">
    <property type="match status" value="1"/>
</dbReference>
<reference evidence="2" key="1">
    <citation type="submission" date="2020-10" db="EMBL/GenBank/DDBJ databases">
        <title>Taxonomic study of unclassified bacteria belonging to the class Ktedonobacteria.</title>
        <authorList>
            <person name="Yabe S."/>
            <person name="Wang C.M."/>
            <person name="Zheng Y."/>
            <person name="Sakai Y."/>
            <person name="Cavaletti L."/>
            <person name="Monciardini P."/>
            <person name="Donadio S."/>
        </authorList>
    </citation>
    <scope>NUCLEOTIDE SEQUENCE</scope>
    <source>
        <strain evidence="2">ID150040</strain>
    </source>
</reference>
<evidence type="ECO:0000313" key="2">
    <source>
        <dbReference type="EMBL" id="GHO95529.1"/>
    </source>
</evidence>
<keyword evidence="3" id="KW-1185">Reference proteome</keyword>
<dbReference type="PANTHER" id="PTHR35010">
    <property type="entry name" value="BLL4672 PROTEIN-RELATED"/>
    <property type="match status" value="1"/>
</dbReference>
<sequence length="287" mass="33070">MRNSLKRRVELADFLKSRRARLRPEQFELQTFNKRRTPGLRREEVAQLAGLGVSWYTWLEQGRDIQVSDQVLERLASVLQLNGAERCHLFALARSSEPHFVPTNETPPQDTVYQAILDGLGFYPAQIYDRRATIVAWNESANRVFGDYTSRSERERNATWSVFMNPVWKKLLVHWEQSARQSVALLHAASDRYSDDVWLQELVADLKRTSPEFRAWWPLHDIILTCDGKDAGGINHPLVGRLTLRPTTLVLPERPDLQMVVHMPLEDTEAKLRTLMDVGSRAVLSRS</sequence>
<dbReference type="InterPro" id="IPR001387">
    <property type="entry name" value="Cro/C1-type_HTH"/>
</dbReference>
<comment type="caution">
    <text evidence="2">The sequence shown here is derived from an EMBL/GenBank/DDBJ whole genome shotgun (WGS) entry which is preliminary data.</text>
</comment>